<evidence type="ECO:0000256" key="5">
    <source>
        <dbReference type="SAM" id="Phobius"/>
    </source>
</evidence>
<organism evidence="6 7">
    <name type="scientific">Silvimonas terrae</name>
    <dbReference type="NCBI Taxonomy" id="300266"/>
    <lineage>
        <taxon>Bacteria</taxon>
        <taxon>Pseudomonadati</taxon>
        <taxon>Pseudomonadota</taxon>
        <taxon>Betaproteobacteria</taxon>
        <taxon>Neisseriales</taxon>
        <taxon>Chitinibacteraceae</taxon>
        <taxon>Silvimonas</taxon>
    </lineage>
</organism>
<evidence type="ECO:0000256" key="3">
    <source>
        <dbReference type="ARBA" id="ARBA00022989"/>
    </source>
</evidence>
<keyword evidence="4 5" id="KW-0472">Membrane</keyword>
<dbReference type="Gene3D" id="1.20.1530.20">
    <property type="match status" value="1"/>
</dbReference>
<evidence type="ECO:0000256" key="4">
    <source>
        <dbReference type="ARBA" id="ARBA00023136"/>
    </source>
</evidence>
<feature type="transmembrane region" description="Helical" evidence="5">
    <location>
        <begin position="6"/>
        <end position="29"/>
    </location>
</feature>
<keyword evidence="2 5" id="KW-0812">Transmembrane</keyword>
<dbReference type="Proteomes" id="UP000543030">
    <property type="component" value="Unassembled WGS sequence"/>
</dbReference>
<dbReference type="GO" id="GO:0016020">
    <property type="term" value="C:membrane"/>
    <property type="evidence" value="ECO:0007669"/>
    <property type="project" value="UniProtKB-SubCell"/>
</dbReference>
<feature type="transmembrane region" description="Helical" evidence="5">
    <location>
        <begin position="255"/>
        <end position="274"/>
    </location>
</feature>
<evidence type="ECO:0000256" key="2">
    <source>
        <dbReference type="ARBA" id="ARBA00022692"/>
    </source>
</evidence>
<keyword evidence="7" id="KW-1185">Reference proteome</keyword>
<feature type="transmembrane region" description="Helical" evidence="5">
    <location>
        <begin position="168"/>
        <end position="189"/>
    </location>
</feature>
<name>A0A840RCP0_9NEIS</name>
<feature type="transmembrane region" description="Helical" evidence="5">
    <location>
        <begin position="201"/>
        <end position="220"/>
    </location>
</feature>
<comment type="subcellular location">
    <subcellularLocation>
        <location evidence="1">Membrane</location>
        <topology evidence="1">Multi-pass membrane protein</topology>
    </subcellularLocation>
</comment>
<protein>
    <submittedName>
        <fullName evidence="6">BASS family bile acid:Na+ symporter</fullName>
    </submittedName>
</protein>
<evidence type="ECO:0000313" key="7">
    <source>
        <dbReference type="Proteomes" id="UP000543030"/>
    </source>
</evidence>
<reference evidence="6 7" key="1">
    <citation type="submission" date="2020-08" db="EMBL/GenBank/DDBJ databases">
        <title>Genomic Encyclopedia of Type Strains, Phase IV (KMG-IV): sequencing the most valuable type-strain genomes for metagenomic binning, comparative biology and taxonomic classification.</title>
        <authorList>
            <person name="Goeker M."/>
        </authorList>
    </citation>
    <scope>NUCLEOTIDE SEQUENCE [LARGE SCALE GENOMIC DNA]</scope>
    <source>
        <strain evidence="6 7">DSM 18233</strain>
    </source>
</reference>
<dbReference type="EMBL" id="JACHHN010000001">
    <property type="protein sequence ID" value="MBB5190143.1"/>
    <property type="molecule type" value="Genomic_DNA"/>
</dbReference>
<sequence length="284" mass="30871">MTLTEVVPLVLKASIMLMILALGLTARPADLLYMLKRPRQLWRSLLSMYGVMLLLALLVSRLFQLGHTVTVVVVALALAPIPPLLPKKQTRAGGDASHAVGLVVAASLFAVFWIPLSIQLLQLVFGVSLLTAEAQVMTLVFINLLSPLIVGALIHQRWPLLAEQYAPLLAKAGGLVMLLVVLPILYMLWRPMLAQVQDGAFLVLALFILCGLFAGQLLGGPEPEDRTVLALATASRHPGVSIAIAHLNFPNDPAVLPVIGLYLILTLVLVPPWLKWRRRRIAQG</sequence>
<comment type="caution">
    <text evidence="6">The sequence shown here is derived from an EMBL/GenBank/DDBJ whole genome shotgun (WGS) entry which is preliminary data.</text>
</comment>
<dbReference type="AlphaFoldDB" id="A0A840RCP0"/>
<dbReference type="Pfam" id="PF01758">
    <property type="entry name" value="SBF"/>
    <property type="match status" value="1"/>
</dbReference>
<keyword evidence="3 5" id="KW-1133">Transmembrane helix</keyword>
<accession>A0A840RCP0</accession>
<proteinExistence type="predicted"/>
<feature type="transmembrane region" description="Helical" evidence="5">
    <location>
        <begin position="136"/>
        <end position="156"/>
    </location>
</feature>
<dbReference type="RefSeq" id="WP_184097842.1">
    <property type="nucleotide sequence ID" value="NZ_JACHHN010000001.1"/>
</dbReference>
<feature type="transmembrane region" description="Helical" evidence="5">
    <location>
        <begin position="41"/>
        <end position="59"/>
    </location>
</feature>
<evidence type="ECO:0000256" key="1">
    <source>
        <dbReference type="ARBA" id="ARBA00004141"/>
    </source>
</evidence>
<dbReference type="InterPro" id="IPR002657">
    <property type="entry name" value="BilAc:Na_symport/Acr3"/>
</dbReference>
<gene>
    <name evidence="6" type="ORF">HNQ50_000853</name>
</gene>
<feature type="transmembrane region" description="Helical" evidence="5">
    <location>
        <begin position="97"/>
        <end position="116"/>
    </location>
</feature>
<dbReference type="InterPro" id="IPR038770">
    <property type="entry name" value="Na+/solute_symporter_sf"/>
</dbReference>
<evidence type="ECO:0000313" key="6">
    <source>
        <dbReference type="EMBL" id="MBB5190143.1"/>
    </source>
</evidence>
<feature type="transmembrane region" description="Helical" evidence="5">
    <location>
        <begin position="65"/>
        <end position="85"/>
    </location>
</feature>